<dbReference type="GO" id="GO:0016020">
    <property type="term" value="C:membrane"/>
    <property type="evidence" value="ECO:0007669"/>
    <property type="project" value="UniProtKB-SubCell"/>
</dbReference>
<feature type="transmembrane region" description="Helical" evidence="5">
    <location>
        <begin position="102"/>
        <end position="125"/>
    </location>
</feature>
<evidence type="ECO:0008006" key="8">
    <source>
        <dbReference type="Google" id="ProtNLM"/>
    </source>
</evidence>
<keyword evidence="7" id="KW-1185">Reference proteome</keyword>
<dbReference type="SUPFAM" id="SSF161084">
    <property type="entry name" value="MAPEG domain-like"/>
    <property type="match status" value="1"/>
</dbReference>
<evidence type="ECO:0000256" key="4">
    <source>
        <dbReference type="ARBA" id="ARBA00023136"/>
    </source>
</evidence>
<feature type="transmembrane region" description="Helical" evidence="5">
    <location>
        <begin position="6"/>
        <end position="25"/>
    </location>
</feature>
<dbReference type="STRING" id="1508389.SAMN05444003_0150"/>
<dbReference type="InterPro" id="IPR001129">
    <property type="entry name" value="Membr-assoc_MAPEG"/>
</dbReference>
<keyword evidence="3 5" id="KW-1133">Transmembrane helix</keyword>
<accession>A0A1M5L7Y6</accession>
<dbReference type="AlphaFoldDB" id="A0A1M5L7Y6"/>
<gene>
    <name evidence="6" type="ORF">SAMN05444003_0150</name>
</gene>
<dbReference type="RefSeq" id="WP_083526151.1">
    <property type="nucleotide sequence ID" value="NZ_FQXB01000001.1"/>
</dbReference>
<organism evidence="6 7">
    <name type="scientific">Cognatiyoonia sediminum</name>
    <dbReference type="NCBI Taxonomy" id="1508389"/>
    <lineage>
        <taxon>Bacteria</taxon>
        <taxon>Pseudomonadati</taxon>
        <taxon>Pseudomonadota</taxon>
        <taxon>Alphaproteobacteria</taxon>
        <taxon>Rhodobacterales</taxon>
        <taxon>Paracoccaceae</taxon>
        <taxon>Cognatiyoonia</taxon>
    </lineage>
</organism>
<dbReference type="InterPro" id="IPR023352">
    <property type="entry name" value="MAPEG-like_dom_sf"/>
</dbReference>
<evidence type="ECO:0000256" key="1">
    <source>
        <dbReference type="ARBA" id="ARBA00004370"/>
    </source>
</evidence>
<sequence>MMDLVTPLYSIPLVALFLVLSWRVIAERRGQRFAYGDNDSLKVQAKIRAQANWSEYVPITLLMMVMAELQGVSTALVHVTGVTLLVGRFLHGYGMSYVPKQFIYRQIGMLLTLIALVFGMGLNLIGLM</sequence>
<comment type="subcellular location">
    <subcellularLocation>
        <location evidence="1">Membrane</location>
    </subcellularLocation>
</comment>
<dbReference type="Proteomes" id="UP000184074">
    <property type="component" value="Unassembled WGS sequence"/>
</dbReference>
<name>A0A1M5L7Y6_9RHOB</name>
<keyword evidence="2 5" id="KW-0812">Transmembrane</keyword>
<evidence type="ECO:0000313" key="7">
    <source>
        <dbReference type="Proteomes" id="UP000184074"/>
    </source>
</evidence>
<protein>
    <recommendedName>
        <fullName evidence="8">Glutathione S-transferase</fullName>
    </recommendedName>
</protein>
<dbReference type="EMBL" id="FQXB01000001">
    <property type="protein sequence ID" value="SHG61045.1"/>
    <property type="molecule type" value="Genomic_DNA"/>
</dbReference>
<evidence type="ECO:0000256" key="3">
    <source>
        <dbReference type="ARBA" id="ARBA00022989"/>
    </source>
</evidence>
<dbReference type="PANTHER" id="PTHR35814">
    <property type="match status" value="1"/>
</dbReference>
<reference evidence="6 7" key="1">
    <citation type="submission" date="2016-11" db="EMBL/GenBank/DDBJ databases">
        <authorList>
            <person name="Jaros S."/>
            <person name="Januszkiewicz K."/>
            <person name="Wedrychowicz H."/>
        </authorList>
    </citation>
    <scope>NUCLEOTIDE SEQUENCE [LARGE SCALE GENOMIC DNA]</scope>
    <source>
        <strain evidence="6 7">DSM 28715</strain>
    </source>
</reference>
<dbReference type="Pfam" id="PF01124">
    <property type="entry name" value="MAPEG"/>
    <property type="match status" value="1"/>
</dbReference>
<evidence type="ECO:0000313" key="6">
    <source>
        <dbReference type="EMBL" id="SHG61045.1"/>
    </source>
</evidence>
<dbReference type="PANTHER" id="PTHR35814:SF1">
    <property type="entry name" value="GLUTATHIONE S-TRANSFERASE-RELATED"/>
    <property type="match status" value="1"/>
</dbReference>
<proteinExistence type="predicted"/>
<dbReference type="Gene3D" id="1.20.120.550">
    <property type="entry name" value="Membrane associated eicosanoid/glutathione metabolism-like domain"/>
    <property type="match status" value="1"/>
</dbReference>
<keyword evidence="4 5" id="KW-0472">Membrane</keyword>
<evidence type="ECO:0000256" key="5">
    <source>
        <dbReference type="SAM" id="Phobius"/>
    </source>
</evidence>
<evidence type="ECO:0000256" key="2">
    <source>
        <dbReference type="ARBA" id="ARBA00022692"/>
    </source>
</evidence>
<dbReference type="OrthoDB" id="7619858at2"/>
<feature type="transmembrane region" description="Helical" evidence="5">
    <location>
        <begin position="71"/>
        <end position="90"/>
    </location>
</feature>